<keyword evidence="1" id="KW-0812">Transmembrane</keyword>
<dbReference type="OrthoDB" id="3660737at2"/>
<sequence>MAAVAASGSGTRGLAAWPIEAVSVLYLLAYLPYMVITRALATTPDHALGRPLTGLETLPAVMIMGGAMVALFIWLSGWWRAAHRAGRGLPRPTAWTLLAGIGTAFLLFTVPLSLTFPGVSIPFMQLLMRGDVLLVAPLVDLIAGRKVRWYSWTALGLVAVGLGITLKARGGLHLPPLAIATVVAYTLGYFVRLAAMTKVAKDGSEQSLRGYFVEEKLVALPLSVLALALIGISPLAAQGQQLAWGFLKVWTSDAMPLLIALSVAYFAVTVFSALILLNPRENTFCVPFERAASIIAGLLAAYLLSAAAGQPAPTGPELVGALLLIGAIALLALAPRLGRRARDA</sequence>
<name>A0A328AAS7_9CAUL</name>
<proteinExistence type="predicted"/>
<keyword evidence="3" id="KW-1185">Reference proteome</keyword>
<organism evidence="2 3">
    <name type="scientific">Phenylobacterium soli</name>
    <dbReference type="NCBI Taxonomy" id="2170551"/>
    <lineage>
        <taxon>Bacteria</taxon>
        <taxon>Pseudomonadati</taxon>
        <taxon>Pseudomonadota</taxon>
        <taxon>Alphaproteobacteria</taxon>
        <taxon>Caulobacterales</taxon>
        <taxon>Caulobacteraceae</taxon>
        <taxon>Phenylobacterium</taxon>
    </lineage>
</organism>
<feature type="transmembrane region" description="Helical" evidence="1">
    <location>
        <begin position="174"/>
        <end position="196"/>
    </location>
</feature>
<feature type="transmembrane region" description="Helical" evidence="1">
    <location>
        <begin position="150"/>
        <end position="168"/>
    </location>
</feature>
<evidence type="ECO:0000256" key="1">
    <source>
        <dbReference type="SAM" id="Phobius"/>
    </source>
</evidence>
<comment type="caution">
    <text evidence="2">The sequence shown here is derived from an EMBL/GenBank/DDBJ whole genome shotgun (WGS) entry which is preliminary data.</text>
</comment>
<feature type="transmembrane region" description="Helical" evidence="1">
    <location>
        <begin position="318"/>
        <end position="338"/>
    </location>
</feature>
<reference evidence="3" key="1">
    <citation type="submission" date="2018-05" db="EMBL/GenBank/DDBJ databases">
        <authorList>
            <person name="Li X."/>
        </authorList>
    </citation>
    <scope>NUCLEOTIDE SEQUENCE [LARGE SCALE GENOMIC DNA]</scope>
    <source>
        <strain evidence="3">LX32</strain>
    </source>
</reference>
<accession>A0A328AAS7</accession>
<evidence type="ECO:0000313" key="2">
    <source>
        <dbReference type="EMBL" id="RAK51792.1"/>
    </source>
</evidence>
<gene>
    <name evidence="2" type="ORF">DJ017_18400</name>
</gene>
<dbReference type="AlphaFoldDB" id="A0A328AAS7"/>
<feature type="transmembrane region" description="Helical" evidence="1">
    <location>
        <begin position="257"/>
        <end position="279"/>
    </location>
</feature>
<feature type="transmembrane region" description="Helical" evidence="1">
    <location>
        <begin position="94"/>
        <end position="114"/>
    </location>
</feature>
<dbReference type="RefSeq" id="WP_111530354.1">
    <property type="nucleotide sequence ID" value="NZ_JBHRSG010000003.1"/>
</dbReference>
<dbReference type="EMBL" id="QFYQ01000002">
    <property type="protein sequence ID" value="RAK51792.1"/>
    <property type="molecule type" value="Genomic_DNA"/>
</dbReference>
<feature type="transmembrane region" description="Helical" evidence="1">
    <location>
        <begin position="217"/>
        <end position="237"/>
    </location>
</feature>
<keyword evidence="1" id="KW-1133">Transmembrane helix</keyword>
<feature type="transmembrane region" description="Helical" evidence="1">
    <location>
        <begin position="21"/>
        <end position="41"/>
    </location>
</feature>
<evidence type="ECO:0008006" key="4">
    <source>
        <dbReference type="Google" id="ProtNLM"/>
    </source>
</evidence>
<feature type="transmembrane region" description="Helical" evidence="1">
    <location>
        <begin position="61"/>
        <end position="82"/>
    </location>
</feature>
<feature type="transmembrane region" description="Helical" evidence="1">
    <location>
        <begin position="291"/>
        <end position="312"/>
    </location>
</feature>
<dbReference type="Proteomes" id="UP000249254">
    <property type="component" value="Unassembled WGS sequence"/>
</dbReference>
<keyword evidence="1" id="KW-0472">Membrane</keyword>
<feature type="transmembrane region" description="Helical" evidence="1">
    <location>
        <begin position="126"/>
        <end position="143"/>
    </location>
</feature>
<protein>
    <recommendedName>
        <fullName evidence="4">EamA domain-containing protein</fullName>
    </recommendedName>
</protein>
<evidence type="ECO:0000313" key="3">
    <source>
        <dbReference type="Proteomes" id="UP000249254"/>
    </source>
</evidence>